<evidence type="ECO:0008006" key="3">
    <source>
        <dbReference type="Google" id="ProtNLM"/>
    </source>
</evidence>
<protein>
    <recommendedName>
        <fullName evidence="3">Tocopherol cyclase-domain-containing protein</fullName>
    </recommendedName>
</protein>
<comment type="caution">
    <text evidence="1">The sequence shown here is derived from an EMBL/GenBank/DDBJ whole genome shotgun (WGS) entry which is preliminary data.</text>
</comment>
<organism evidence="1 2">
    <name type="scientific">Massariosphaeria phaeospora</name>
    <dbReference type="NCBI Taxonomy" id="100035"/>
    <lineage>
        <taxon>Eukaryota</taxon>
        <taxon>Fungi</taxon>
        <taxon>Dikarya</taxon>
        <taxon>Ascomycota</taxon>
        <taxon>Pezizomycotina</taxon>
        <taxon>Dothideomycetes</taxon>
        <taxon>Pleosporomycetidae</taxon>
        <taxon>Pleosporales</taxon>
        <taxon>Pleosporales incertae sedis</taxon>
        <taxon>Massariosphaeria</taxon>
    </lineage>
</organism>
<evidence type="ECO:0000313" key="2">
    <source>
        <dbReference type="Proteomes" id="UP000481861"/>
    </source>
</evidence>
<evidence type="ECO:0000313" key="1">
    <source>
        <dbReference type="EMBL" id="KAF2869987.1"/>
    </source>
</evidence>
<accession>A0A7C8ICV2</accession>
<name>A0A7C8ICV2_9PLEO</name>
<dbReference type="Proteomes" id="UP000481861">
    <property type="component" value="Unassembled WGS sequence"/>
</dbReference>
<keyword evidence="2" id="KW-1185">Reference proteome</keyword>
<gene>
    <name evidence="1" type="ORF">BDV95DRAFT_608783</name>
</gene>
<proteinExistence type="predicted"/>
<reference evidence="1 2" key="1">
    <citation type="submission" date="2020-01" db="EMBL/GenBank/DDBJ databases">
        <authorList>
            <consortium name="DOE Joint Genome Institute"/>
            <person name="Haridas S."/>
            <person name="Albert R."/>
            <person name="Binder M."/>
            <person name="Bloem J."/>
            <person name="Labutti K."/>
            <person name="Salamov A."/>
            <person name="Andreopoulos B."/>
            <person name="Baker S.E."/>
            <person name="Barry K."/>
            <person name="Bills G."/>
            <person name="Bluhm B.H."/>
            <person name="Cannon C."/>
            <person name="Castanera R."/>
            <person name="Culley D.E."/>
            <person name="Daum C."/>
            <person name="Ezra D."/>
            <person name="Gonzalez J.B."/>
            <person name="Henrissat B."/>
            <person name="Kuo A."/>
            <person name="Liang C."/>
            <person name="Lipzen A."/>
            <person name="Lutzoni F."/>
            <person name="Magnuson J."/>
            <person name="Mondo S."/>
            <person name="Nolan M."/>
            <person name="Ohm R."/>
            <person name="Pangilinan J."/>
            <person name="Park H.-J.H."/>
            <person name="Ramirez L."/>
            <person name="Alfaro M."/>
            <person name="Sun H."/>
            <person name="Tritt A."/>
            <person name="Yoshinaga Y."/>
            <person name="Zwiers L.-H.L."/>
            <person name="Turgeon B.G."/>
            <person name="Goodwin S.B."/>
            <person name="Spatafora J.W."/>
            <person name="Crous P.W."/>
            <person name="Grigoriev I.V."/>
        </authorList>
    </citation>
    <scope>NUCLEOTIDE SEQUENCE [LARGE SCALE GENOMIC DNA]</scope>
    <source>
        <strain evidence="1 2">CBS 611.86</strain>
    </source>
</reference>
<dbReference type="PANTHER" id="PTHR35309">
    <property type="match status" value="1"/>
</dbReference>
<dbReference type="AlphaFoldDB" id="A0A7C8ICV2"/>
<dbReference type="InterPro" id="IPR025893">
    <property type="entry name" value="Tocopherol_cyclase"/>
</dbReference>
<dbReference type="EMBL" id="JAADJZ010000015">
    <property type="protein sequence ID" value="KAF2869987.1"/>
    <property type="molecule type" value="Genomic_DNA"/>
</dbReference>
<dbReference type="GO" id="GO:0009976">
    <property type="term" value="F:tocopherol cyclase activity"/>
    <property type="evidence" value="ECO:0007669"/>
    <property type="project" value="InterPro"/>
</dbReference>
<dbReference type="PANTHER" id="PTHR35309:SF4">
    <property type="entry name" value="TOCOPHEROL CYCLASE"/>
    <property type="match status" value="1"/>
</dbReference>
<dbReference type="OrthoDB" id="5421239at2759"/>
<sequence length="334" mass="37439">MEHFAPHQSAAFEGYYSKFDLPSGAHIALIICSVPNATSRPPYMVSFTYYPESGSPIFQCHHWVSDIQRITNGPGHAFELRVPELGSMICDADGKTSYNLRCAEWSLDAVTSGREPWSSTKRTPEGWLIKLPLPLHWHVQSLASPCVYKFSIKSVNLPGTETYGRATIHQEKNWASSFPSSHMWIQARADNRGICLAGGKIMGMTAYMLGYRSPDLNLDFVPPLALSVFGVFSPFMSVDVDWANRAFTISVSGLWRKIVVRAKAPKEEGWFGLGCPFPEGHRENFVTESFLAVVEVEVWARGWWGWNAVRTERFENASLEFGGGYFPGRGEKNE</sequence>